<dbReference type="EMBL" id="GBXM01018228">
    <property type="protein sequence ID" value="JAH90349.1"/>
    <property type="molecule type" value="Transcribed_RNA"/>
</dbReference>
<accession>A0A0E9WIX8</accession>
<reference evidence="1" key="2">
    <citation type="journal article" date="2015" name="Fish Shellfish Immunol.">
        <title>Early steps in the European eel (Anguilla anguilla)-Vibrio vulnificus interaction in the gills: Role of the RtxA13 toxin.</title>
        <authorList>
            <person name="Callol A."/>
            <person name="Pajuelo D."/>
            <person name="Ebbesson L."/>
            <person name="Teles M."/>
            <person name="MacKenzie S."/>
            <person name="Amaro C."/>
        </authorList>
    </citation>
    <scope>NUCLEOTIDE SEQUENCE</scope>
</reference>
<name>A0A0E9WIX8_ANGAN</name>
<reference evidence="1" key="1">
    <citation type="submission" date="2014-11" db="EMBL/GenBank/DDBJ databases">
        <authorList>
            <person name="Amaro Gonzalez C."/>
        </authorList>
    </citation>
    <scope>NUCLEOTIDE SEQUENCE</scope>
</reference>
<proteinExistence type="predicted"/>
<sequence length="64" mass="7557">MNPSGIQNKYGYSTYMGYSKALAYTHHLDRKISLYFAERTQYHRKQAEVCYLRLTVVSRDCMVV</sequence>
<protein>
    <submittedName>
        <fullName evidence="1">Uncharacterized protein</fullName>
    </submittedName>
</protein>
<organism evidence="1">
    <name type="scientific">Anguilla anguilla</name>
    <name type="common">European freshwater eel</name>
    <name type="synonym">Muraena anguilla</name>
    <dbReference type="NCBI Taxonomy" id="7936"/>
    <lineage>
        <taxon>Eukaryota</taxon>
        <taxon>Metazoa</taxon>
        <taxon>Chordata</taxon>
        <taxon>Craniata</taxon>
        <taxon>Vertebrata</taxon>
        <taxon>Euteleostomi</taxon>
        <taxon>Actinopterygii</taxon>
        <taxon>Neopterygii</taxon>
        <taxon>Teleostei</taxon>
        <taxon>Anguilliformes</taxon>
        <taxon>Anguillidae</taxon>
        <taxon>Anguilla</taxon>
    </lineage>
</organism>
<evidence type="ECO:0000313" key="1">
    <source>
        <dbReference type="EMBL" id="JAH90349.1"/>
    </source>
</evidence>
<dbReference type="AlphaFoldDB" id="A0A0E9WIX8"/>